<feature type="transmembrane region" description="Helical" evidence="8">
    <location>
        <begin position="111"/>
        <end position="130"/>
    </location>
</feature>
<evidence type="ECO:0000256" key="7">
    <source>
        <dbReference type="SAM" id="MobiDB-lite"/>
    </source>
</evidence>
<dbReference type="PROSITE" id="PS50850">
    <property type="entry name" value="MFS"/>
    <property type="match status" value="1"/>
</dbReference>
<feature type="transmembrane region" description="Helical" evidence="8">
    <location>
        <begin position="201"/>
        <end position="222"/>
    </location>
</feature>
<feature type="transmembrane region" description="Helical" evidence="8">
    <location>
        <begin position="285"/>
        <end position="306"/>
    </location>
</feature>
<keyword evidence="3" id="KW-0813">Transport</keyword>
<evidence type="ECO:0000256" key="6">
    <source>
        <dbReference type="ARBA" id="ARBA00023136"/>
    </source>
</evidence>
<dbReference type="GO" id="GO:0005886">
    <property type="term" value="C:plasma membrane"/>
    <property type="evidence" value="ECO:0007669"/>
    <property type="project" value="TreeGrafter"/>
</dbReference>
<dbReference type="GO" id="GO:0022857">
    <property type="term" value="F:transmembrane transporter activity"/>
    <property type="evidence" value="ECO:0007669"/>
    <property type="project" value="InterPro"/>
</dbReference>
<evidence type="ECO:0000313" key="10">
    <source>
        <dbReference type="EMBL" id="KAK4217510.1"/>
    </source>
</evidence>
<dbReference type="PANTHER" id="PTHR23501:SF3">
    <property type="entry name" value="MAJOR FACILITATOR SUPERFAMILY (MFS) PROFILE DOMAIN-CONTAINING PROTEIN"/>
    <property type="match status" value="1"/>
</dbReference>
<evidence type="ECO:0000256" key="4">
    <source>
        <dbReference type="ARBA" id="ARBA00022692"/>
    </source>
</evidence>
<proteinExistence type="inferred from homology"/>
<feature type="transmembrane region" description="Helical" evidence="8">
    <location>
        <begin position="354"/>
        <end position="375"/>
    </location>
</feature>
<feature type="transmembrane region" description="Helical" evidence="8">
    <location>
        <begin position="447"/>
        <end position="467"/>
    </location>
</feature>
<evidence type="ECO:0000259" key="9">
    <source>
        <dbReference type="PROSITE" id="PS50850"/>
    </source>
</evidence>
<feature type="transmembrane region" description="Helical" evidence="8">
    <location>
        <begin position="171"/>
        <end position="189"/>
    </location>
</feature>
<comment type="caution">
    <text evidence="10">The sequence shown here is derived from an EMBL/GenBank/DDBJ whole genome shotgun (WGS) entry which is preliminary data.</text>
</comment>
<dbReference type="InterPro" id="IPR011701">
    <property type="entry name" value="MFS"/>
</dbReference>
<feature type="compositionally biased region" description="Basic and acidic residues" evidence="7">
    <location>
        <begin position="22"/>
        <end position="39"/>
    </location>
</feature>
<feature type="transmembrane region" description="Helical" evidence="8">
    <location>
        <begin position="560"/>
        <end position="579"/>
    </location>
</feature>
<evidence type="ECO:0000256" key="5">
    <source>
        <dbReference type="ARBA" id="ARBA00022989"/>
    </source>
</evidence>
<name>A0AAN7BDY8_9PEZI</name>
<comment type="similarity">
    <text evidence="2">Belongs to the major facilitator superfamily.</text>
</comment>
<gene>
    <name evidence="10" type="ORF">QBC37DRAFT_479707</name>
</gene>
<keyword evidence="5 8" id="KW-1133">Transmembrane helix</keyword>
<evidence type="ECO:0000256" key="3">
    <source>
        <dbReference type="ARBA" id="ARBA00022448"/>
    </source>
</evidence>
<dbReference type="Pfam" id="PF07690">
    <property type="entry name" value="MFS_1"/>
    <property type="match status" value="1"/>
</dbReference>
<dbReference type="SUPFAM" id="SSF103473">
    <property type="entry name" value="MFS general substrate transporter"/>
    <property type="match status" value="1"/>
</dbReference>
<feature type="transmembrane region" description="Helical" evidence="8">
    <location>
        <begin position="228"/>
        <end position="252"/>
    </location>
</feature>
<dbReference type="Proteomes" id="UP001301769">
    <property type="component" value="Unassembled WGS sequence"/>
</dbReference>
<feature type="transmembrane region" description="Helical" evidence="8">
    <location>
        <begin position="420"/>
        <end position="441"/>
    </location>
</feature>
<reference evidence="10" key="2">
    <citation type="submission" date="2023-05" db="EMBL/GenBank/DDBJ databases">
        <authorList>
            <consortium name="Lawrence Berkeley National Laboratory"/>
            <person name="Steindorff A."/>
            <person name="Hensen N."/>
            <person name="Bonometti L."/>
            <person name="Westerberg I."/>
            <person name="Brannstrom I.O."/>
            <person name="Guillou S."/>
            <person name="Cros-Aarteil S."/>
            <person name="Calhoun S."/>
            <person name="Haridas S."/>
            <person name="Kuo A."/>
            <person name="Mondo S."/>
            <person name="Pangilinan J."/>
            <person name="Riley R."/>
            <person name="Labutti K."/>
            <person name="Andreopoulos B."/>
            <person name="Lipzen A."/>
            <person name="Chen C."/>
            <person name="Yanf M."/>
            <person name="Daum C."/>
            <person name="Ng V."/>
            <person name="Clum A."/>
            <person name="Ohm R."/>
            <person name="Martin F."/>
            <person name="Silar P."/>
            <person name="Natvig D."/>
            <person name="Lalanne C."/>
            <person name="Gautier V."/>
            <person name="Ament-Velasquez S.L."/>
            <person name="Kruys A."/>
            <person name="Hutchinson M.I."/>
            <person name="Powell A.J."/>
            <person name="Barry K."/>
            <person name="Miller A.N."/>
            <person name="Grigoriev I.V."/>
            <person name="Debuchy R."/>
            <person name="Gladieux P."/>
            <person name="Thoren M.H."/>
            <person name="Johannesson H."/>
        </authorList>
    </citation>
    <scope>NUCLEOTIDE SEQUENCE</scope>
    <source>
        <strain evidence="10">PSN293</strain>
    </source>
</reference>
<dbReference type="FunFam" id="1.20.1250.20:FF:000284">
    <property type="entry name" value="Siderophore iron transporter mirB"/>
    <property type="match status" value="1"/>
</dbReference>
<evidence type="ECO:0000256" key="8">
    <source>
        <dbReference type="SAM" id="Phobius"/>
    </source>
</evidence>
<comment type="subcellular location">
    <subcellularLocation>
        <location evidence="1">Membrane</location>
        <topology evidence="1">Multi-pass membrane protein</topology>
    </subcellularLocation>
</comment>
<feature type="transmembrane region" description="Helical" evidence="8">
    <location>
        <begin position="142"/>
        <end position="165"/>
    </location>
</feature>
<organism evidence="10 11">
    <name type="scientific">Rhypophila decipiens</name>
    <dbReference type="NCBI Taxonomy" id="261697"/>
    <lineage>
        <taxon>Eukaryota</taxon>
        <taxon>Fungi</taxon>
        <taxon>Dikarya</taxon>
        <taxon>Ascomycota</taxon>
        <taxon>Pezizomycotina</taxon>
        <taxon>Sordariomycetes</taxon>
        <taxon>Sordariomycetidae</taxon>
        <taxon>Sordariales</taxon>
        <taxon>Naviculisporaceae</taxon>
        <taxon>Rhypophila</taxon>
    </lineage>
</organism>
<keyword evidence="4 8" id="KW-0812">Transmembrane</keyword>
<keyword evidence="11" id="KW-1185">Reference proteome</keyword>
<evidence type="ECO:0000256" key="1">
    <source>
        <dbReference type="ARBA" id="ARBA00004141"/>
    </source>
</evidence>
<accession>A0AAN7BDY8</accession>
<feature type="transmembrane region" description="Helical" evidence="8">
    <location>
        <begin position="74"/>
        <end position="91"/>
    </location>
</feature>
<feature type="transmembrane region" description="Helical" evidence="8">
    <location>
        <begin position="395"/>
        <end position="413"/>
    </location>
</feature>
<dbReference type="InterPro" id="IPR020846">
    <property type="entry name" value="MFS_dom"/>
</dbReference>
<feature type="region of interest" description="Disordered" evidence="7">
    <location>
        <begin position="1"/>
        <end position="53"/>
    </location>
</feature>
<protein>
    <submittedName>
        <fullName evidence="10">Major facilitator superfamily domain-containing protein</fullName>
    </submittedName>
</protein>
<keyword evidence="6 8" id="KW-0472">Membrane</keyword>
<evidence type="ECO:0000313" key="11">
    <source>
        <dbReference type="Proteomes" id="UP001301769"/>
    </source>
</evidence>
<dbReference type="PANTHER" id="PTHR23501">
    <property type="entry name" value="MAJOR FACILITATOR SUPERFAMILY"/>
    <property type="match status" value="1"/>
</dbReference>
<feature type="transmembrane region" description="Helical" evidence="8">
    <location>
        <begin position="312"/>
        <end position="334"/>
    </location>
</feature>
<sequence>MSDLKGGSFGLAHPSEVPVADTPEKTSADKEAAATHGSDESANENQSDDEISQDAQAGVQAIEAFTKVWTTPHIIMAYVTIWIIIFVDAMQSSMSSLLTPYVTSSFKSHSLTATTGIMANIISGLAKLPLAKVLDIWGRPQGFASMVFCLTLGLIMMAACVNVEMYAAGQVFYWIGYNGVAYCSSVFIADTSSLKNRAFMMAFITSPYIITMWIGGPLAAAFMKGPGFQWAFGTFAIVTPFICSPLLILFIINYRKAAKLGLLPKRESNRTAWESIKHYAIEFDLAGILILAAGLALFLLAFNIYSYQAEQWRSPLIICFLVLGLLLMIAFPFYEKYVAPVTFLPYHLLLDRTVMGACILAAVSFVSFYIWNSFFPSFLQVVNNLDLNKTNLVSFTYNIGSCFWSFVVAFAIHKTGRFKWLALYFGVPMNILGIGLMIKFRQVDQDVGLIVMCQVFIAFAGGTLVICQQMAAMAVVTHQHVATVLALESMFSSIGGAIGSTITTAIWTGTFPGRLYEHLPAEVKDDYMTISRDITVQLGYEYGSPTRHAIAQAYGDSQRYMLIAAAAIQVVSFVAVWAWRDINVKEFKQVKGRVI</sequence>
<dbReference type="AlphaFoldDB" id="A0AAN7BDY8"/>
<evidence type="ECO:0000256" key="2">
    <source>
        <dbReference type="ARBA" id="ARBA00008335"/>
    </source>
</evidence>
<dbReference type="EMBL" id="MU858059">
    <property type="protein sequence ID" value="KAK4217510.1"/>
    <property type="molecule type" value="Genomic_DNA"/>
</dbReference>
<dbReference type="InterPro" id="IPR036259">
    <property type="entry name" value="MFS_trans_sf"/>
</dbReference>
<reference evidence="10" key="1">
    <citation type="journal article" date="2023" name="Mol. Phylogenet. Evol.">
        <title>Genome-scale phylogeny and comparative genomics of the fungal order Sordariales.</title>
        <authorList>
            <person name="Hensen N."/>
            <person name="Bonometti L."/>
            <person name="Westerberg I."/>
            <person name="Brannstrom I.O."/>
            <person name="Guillou S."/>
            <person name="Cros-Aarteil S."/>
            <person name="Calhoun S."/>
            <person name="Haridas S."/>
            <person name="Kuo A."/>
            <person name="Mondo S."/>
            <person name="Pangilinan J."/>
            <person name="Riley R."/>
            <person name="LaButti K."/>
            <person name="Andreopoulos B."/>
            <person name="Lipzen A."/>
            <person name="Chen C."/>
            <person name="Yan M."/>
            <person name="Daum C."/>
            <person name="Ng V."/>
            <person name="Clum A."/>
            <person name="Steindorff A."/>
            <person name="Ohm R.A."/>
            <person name="Martin F."/>
            <person name="Silar P."/>
            <person name="Natvig D.O."/>
            <person name="Lalanne C."/>
            <person name="Gautier V."/>
            <person name="Ament-Velasquez S.L."/>
            <person name="Kruys A."/>
            <person name="Hutchinson M.I."/>
            <person name="Powell A.J."/>
            <person name="Barry K."/>
            <person name="Miller A.N."/>
            <person name="Grigoriev I.V."/>
            <person name="Debuchy R."/>
            <person name="Gladieux P."/>
            <person name="Hiltunen Thoren M."/>
            <person name="Johannesson H."/>
        </authorList>
    </citation>
    <scope>NUCLEOTIDE SEQUENCE</scope>
    <source>
        <strain evidence="10">PSN293</strain>
    </source>
</reference>
<dbReference type="Gene3D" id="1.20.1250.20">
    <property type="entry name" value="MFS general substrate transporter like domains"/>
    <property type="match status" value="2"/>
</dbReference>
<feature type="domain" description="Major facilitator superfamily (MFS) profile" evidence="9">
    <location>
        <begin position="77"/>
        <end position="584"/>
    </location>
</feature>